<evidence type="ECO:0000313" key="10">
    <source>
        <dbReference type="Proteomes" id="UP000002729"/>
    </source>
</evidence>
<dbReference type="PRINTS" id="PR00193">
    <property type="entry name" value="MYOSINHEAVY"/>
</dbReference>
<evidence type="ECO:0000256" key="1">
    <source>
        <dbReference type="ARBA" id="ARBA00022741"/>
    </source>
</evidence>
<dbReference type="Gene3D" id="1.20.120.720">
    <property type="entry name" value="Myosin VI head, motor domain, U50 subdomain"/>
    <property type="match status" value="1"/>
</dbReference>
<dbReference type="Gene3D" id="1.10.10.820">
    <property type="match status" value="1"/>
</dbReference>
<dbReference type="PANTHER" id="PTHR13140:SF845">
    <property type="entry name" value="MYOSIN-LIKE PROTEIN"/>
    <property type="match status" value="1"/>
</dbReference>
<dbReference type="SMART" id="SM00242">
    <property type="entry name" value="MYSc"/>
    <property type="match status" value="1"/>
</dbReference>
<dbReference type="GO" id="GO:0051015">
    <property type="term" value="F:actin filament binding"/>
    <property type="evidence" value="ECO:0007669"/>
    <property type="project" value="TreeGrafter"/>
</dbReference>
<feature type="binding site" evidence="6">
    <location>
        <begin position="172"/>
        <end position="179"/>
    </location>
    <ligand>
        <name>ATP</name>
        <dbReference type="ChEBI" id="CHEBI:30616"/>
    </ligand>
</feature>
<dbReference type="GO" id="GO:0005737">
    <property type="term" value="C:cytoplasm"/>
    <property type="evidence" value="ECO:0007669"/>
    <property type="project" value="TreeGrafter"/>
</dbReference>
<sequence length="712" mass="74643">MAFLGDRCWVASGNEALVWERGTVERRSDAGGVVAIGVRLEGSDALWECDFASPGALDAAIKPCNAEKPLAVPDLIALTHLHEAAILDVVRARAAAGVIYTAVGQILLAVNPYKPLPRLYGDDALKAYRAAESASALAPHCYGVAAAAYRAMRRTALGALAGPRDQAILISGESGAGKTETTKFVMRFLACVSSGATSFEAVGAAGIEARVLSTNPLTECFGNARTRRNDNSSRFGKWISLKYEPPKLDMSHSFPAQVRIFLLEKVRVVTQTEGERGFHAFYLALARCGVETDLAVESCCVCGSSCGVDSRRDGVRDADAYDDASAAFGAALAPGDRDDAFGIVAGLLHFGGAGFLKDGDGARVDPATVPRVAAAAAALGVAPADLERACLERELVTAEDTLTLRFGPRGASRNRDSVLKAVYAAAFDDLVAKINGALAAGAGADGASAIGLLDIFGFEVFGVNSLEQLLINYANEQLQSVFNDFIFELEREEYAAEGVPFDDVDFPDNADVLALIEGAAAAAAAPKRRRSSMPLAGAPGPPPRAKGRSLSAKLRDAFGGEDTFLCDARRARDGAFAVVHYAGAVEYAVDGFVAKNADALPSNAAGLFASSSLAVVRAAAGVGAPSPRAKPRRRGSTLALGTLAARFKASLGALLGEIRATRPHFVRCLKPNDDLAPDVFDAPRLLQQLRYCGVLAAVEVARAGYPVRVLHE</sequence>
<reference evidence="9 10" key="1">
    <citation type="journal article" date="2011" name="Proc. Natl. Acad. Sci. U.S.A.">
        <title>Niche of harmful alga Aureococcus anophagefferens revealed through ecogenomics.</title>
        <authorList>
            <person name="Gobler C.J."/>
            <person name="Berry D.L."/>
            <person name="Dyhrman S.T."/>
            <person name="Wilhelm S.W."/>
            <person name="Salamov A."/>
            <person name="Lobanov A.V."/>
            <person name="Zhang Y."/>
            <person name="Collier J.L."/>
            <person name="Wurch L.L."/>
            <person name="Kustka A.B."/>
            <person name="Dill B.D."/>
            <person name="Shah M."/>
            <person name="VerBerkmoes N.C."/>
            <person name="Kuo A."/>
            <person name="Terry A."/>
            <person name="Pangilinan J."/>
            <person name="Lindquist E.A."/>
            <person name="Lucas S."/>
            <person name="Paulsen I.T."/>
            <person name="Hattenrath-Lehmann T.K."/>
            <person name="Talmage S.C."/>
            <person name="Walker E.A."/>
            <person name="Koch F."/>
            <person name="Burson A.M."/>
            <person name="Marcoval M.A."/>
            <person name="Tang Y.Z."/>
            <person name="Lecleir G.R."/>
            <person name="Coyne K.J."/>
            <person name="Berg G.M."/>
            <person name="Bertrand E.M."/>
            <person name="Saito M.A."/>
            <person name="Gladyshev V.N."/>
            <person name="Grigoriev I.V."/>
        </authorList>
    </citation>
    <scope>NUCLEOTIDE SEQUENCE [LARGE SCALE GENOMIC DNA]</scope>
    <source>
        <strain evidence="10">CCMP 1984</strain>
    </source>
</reference>
<evidence type="ECO:0000256" key="5">
    <source>
        <dbReference type="ARBA" id="ARBA00023203"/>
    </source>
</evidence>
<feature type="non-terminal residue" evidence="9">
    <location>
        <position position="712"/>
    </location>
</feature>
<dbReference type="CDD" id="cd00124">
    <property type="entry name" value="MYSc"/>
    <property type="match status" value="1"/>
</dbReference>
<evidence type="ECO:0000256" key="2">
    <source>
        <dbReference type="ARBA" id="ARBA00022840"/>
    </source>
</evidence>
<feature type="region of interest" description="Disordered" evidence="7">
    <location>
        <begin position="527"/>
        <end position="548"/>
    </location>
</feature>
<dbReference type="OMA" id="RFLCESW"/>
<dbReference type="GeneID" id="20219527"/>
<evidence type="ECO:0000256" key="4">
    <source>
        <dbReference type="ARBA" id="ARBA00023175"/>
    </source>
</evidence>
<dbReference type="eggNOG" id="KOG0160">
    <property type="taxonomic scope" value="Eukaryota"/>
</dbReference>
<dbReference type="EMBL" id="GL833123">
    <property type="protein sequence ID" value="EGB10725.1"/>
    <property type="molecule type" value="Genomic_DNA"/>
</dbReference>
<feature type="domain" description="Myosin motor" evidence="8">
    <location>
        <begin position="70"/>
        <end position="712"/>
    </location>
</feature>
<dbReference type="RefSeq" id="XP_009034314.1">
    <property type="nucleotide sequence ID" value="XM_009036066.1"/>
</dbReference>
<evidence type="ECO:0000259" key="8">
    <source>
        <dbReference type="PROSITE" id="PS51456"/>
    </source>
</evidence>
<dbReference type="AlphaFoldDB" id="F0Y2M1"/>
<dbReference type="InParanoid" id="F0Y2M1"/>
<accession>F0Y2M1</accession>
<comment type="similarity">
    <text evidence="6">Belongs to the TRAFAC class myosin-kinesin ATPase superfamily. Myosin family.</text>
</comment>
<keyword evidence="4 6" id="KW-0505">Motor protein</keyword>
<feature type="region of interest" description="Actin-binding" evidence="6">
    <location>
        <begin position="651"/>
        <end position="673"/>
    </location>
</feature>
<dbReference type="InterPro" id="IPR027417">
    <property type="entry name" value="P-loop_NTPase"/>
</dbReference>
<dbReference type="GO" id="GO:0016459">
    <property type="term" value="C:myosin complex"/>
    <property type="evidence" value="ECO:0007669"/>
    <property type="project" value="UniProtKB-KW"/>
</dbReference>
<protein>
    <recommendedName>
        <fullName evidence="8">Myosin motor domain-containing protein</fullName>
    </recommendedName>
</protein>
<keyword evidence="3 6" id="KW-0518">Myosin</keyword>
<dbReference type="InterPro" id="IPR036961">
    <property type="entry name" value="Kinesin_motor_dom_sf"/>
</dbReference>
<proteinExistence type="inferred from homology"/>
<keyword evidence="5 6" id="KW-0009">Actin-binding</keyword>
<organism evidence="10">
    <name type="scientific">Aureococcus anophagefferens</name>
    <name type="common">Harmful bloom alga</name>
    <dbReference type="NCBI Taxonomy" id="44056"/>
    <lineage>
        <taxon>Eukaryota</taxon>
        <taxon>Sar</taxon>
        <taxon>Stramenopiles</taxon>
        <taxon>Ochrophyta</taxon>
        <taxon>Pelagophyceae</taxon>
        <taxon>Pelagomonadales</taxon>
        <taxon>Pelagomonadaceae</taxon>
        <taxon>Aureococcus</taxon>
    </lineage>
</organism>
<evidence type="ECO:0000256" key="7">
    <source>
        <dbReference type="SAM" id="MobiDB-lite"/>
    </source>
</evidence>
<keyword evidence="1 6" id="KW-0547">Nucleotide-binding</keyword>
<dbReference type="OrthoDB" id="199795at2759"/>
<dbReference type="Pfam" id="PF00063">
    <property type="entry name" value="Myosin_head"/>
    <property type="match status" value="1"/>
</dbReference>
<evidence type="ECO:0000313" key="9">
    <source>
        <dbReference type="EMBL" id="EGB10725.1"/>
    </source>
</evidence>
<evidence type="ECO:0000256" key="3">
    <source>
        <dbReference type="ARBA" id="ARBA00023123"/>
    </source>
</evidence>
<dbReference type="SUPFAM" id="SSF52540">
    <property type="entry name" value="P-loop containing nucleoside triphosphate hydrolases"/>
    <property type="match status" value="1"/>
</dbReference>
<dbReference type="KEGG" id="aaf:AURANDRAFT_21967"/>
<dbReference type="Proteomes" id="UP000002729">
    <property type="component" value="Unassembled WGS sequence"/>
</dbReference>
<dbReference type="GO" id="GO:0016020">
    <property type="term" value="C:membrane"/>
    <property type="evidence" value="ECO:0007669"/>
    <property type="project" value="TreeGrafter"/>
</dbReference>
<dbReference type="GO" id="GO:0005524">
    <property type="term" value="F:ATP binding"/>
    <property type="evidence" value="ECO:0007669"/>
    <property type="project" value="UniProtKB-UniRule"/>
</dbReference>
<dbReference type="PROSITE" id="PS51456">
    <property type="entry name" value="MYOSIN_MOTOR"/>
    <property type="match status" value="1"/>
</dbReference>
<dbReference type="PANTHER" id="PTHR13140">
    <property type="entry name" value="MYOSIN"/>
    <property type="match status" value="1"/>
</dbReference>
<keyword evidence="10" id="KW-1185">Reference proteome</keyword>
<dbReference type="InterPro" id="IPR001609">
    <property type="entry name" value="Myosin_head_motor_dom-like"/>
</dbReference>
<evidence type="ECO:0000256" key="6">
    <source>
        <dbReference type="PROSITE-ProRule" id="PRU00782"/>
    </source>
</evidence>
<dbReference type="Gene3D" id="1.20.58.530">
    <property type="match status" value="1"/>
</dbReference>
<gene>
    <name evidence="9" type="ORF">AURANDRAFT_21967</name>
</gene>
<dbReference type="Gene3D" id="3.40.850.10">
    <property type="entry name" value="Kinesin motor domain"/>
    <property type="match status" value="1"/>
</dbReference>
<dbReference type="GO" id="GO:0007015">
    <property type="term" value="P:actin filament organization"/>
    <property type="evidence" value="ECO:0007669"/>
    <property type="project" value="TreeGrafter"/>
</dbReference>
<name>F0Y2M1_AURAN</name>
<dbReference type="GO" id="GO:0000146">
    <property type="term" value="F:microfilament motor activity"/>
    <property type="evidence" value="ECO:0007669"/>
    <property type="project" value="TreeGrafter"/>
</dbReference>
<keyword evidence="2 6" id="KW-0067">ATP-binding</keyword>